<reference evidence="2 3" key="1">
    <citation type="submission" date="2020-07" db="EMBL/GenBank/DDBJ databases">
        <title>Sequencing the genomes of 1000 actinobacteria strains.</title>
        <authorList>
            <person name="Klenk H.-P."/>
        </authorList>
    </citation>
    <scope>NUCLEOTIDE SEQUENCE [LARGE SCALE GENOMIC DNA]</scope>
    <source>
        <strain evidence="2 3">DSM 15165</strain>
    </source>
</reference>
<evidence type="ECO:0000256" key="1">
    <source>
        <dbReference type="SAM" id="MobiDB-lite"/>
    </source>
</evidence>
<dbReference type="EMBL" id="JACCFL010000001">
    <property type="protein sequence ID" value="NYJ25233.1"/>
    <property type="molecule type" value="Genomic_DNA"/>
</dbReference>
<dbReference type="Proteomes" id="UP000578352">
    <property type="component" value="Unassembled WGS sequence"/>
</dbReference>
<dbReference type="Pfam" id="PF13376">
    <property type="entry name" value="OmdA"/>
    <property type="match status" value="1"/>
</dbReference>
<name>A0A853CZB6_9MICO</name>
<feature type="region of interest" description="Disordered" evidence="1">
    <location>
        <begin position="179"/>
        <end position="199"/>
    </location>
</feature>
<accession>A0A853CZB6</accession>
<organism evidence="2 3">
    <name type="scientific">Leifsonia shinshuensis</name>
    <dbReference type="NCBI Taxonomy" id="150026"/>
    <lineage>
        <taxon>Bacteria</taxon>
        <taxon>Bacillati</taxon>
        <taxon>Actinomycetota</taxon>
        <taxon>Actinomycetes</taxon>
        <taxon>Micrococcales</taxon>
        <taxon>Microbacteriaceae</taxon>
        <taxon>Leifsonia</taxon>
    </lineage>
</organism>
<evidence type="ECO:0000313" key="2">
    <source>
        <dbReference type="EMBL" id="NYJ25233.1"/>
    </source>
</evidence>
<evidence type="ECO:0000313" key="3">
    <source>
        <dbReference type="Proteomes" id="UP000578352"/>
    </source>
</evidence>
<protein>
    <submittedName>
        <fullName evidence="2">Uncharacterized protein YdeI (YjbR/CyaY-like superfamily)</fullName>
    </submittedName>
</protein>
<sequence>MAELERFVASGRPALREWLAENARTSPGVWIVYEKGADRTLSYDDIVEEALCVGWVDSLPRRLDDQHAMLRLSPRNPKSNWSRRNKERIAALRERGLMTADGEAVVEAAVASGTWSALDTVEELAEPPELRAALDADPVARANWDAFPRSARRAILEWLLSAKTDVTRDRRVETIVTEANQNRRANQWRQPGSPPPARS</sequence>
<gene>
    <name evidence="2" type="ORF">HNR13_003520</name>
</gene>
<proteinExistence type="predicted"/>
<comment type="caution">
    <text evidence="2">The sequence shown here is derived from an EMBL/GenBank/DDBJ whole genome shotgun (WGS) entry which is preliminary data.</text>
</comment>
<dbReference type="RefSeq" id="WP_179607867.1">
    <property type="nucleotide sequence ID" value="NZ_BAABEH010000001.1"/>
</dbReference>
<dbReference type="AlphaFoldDB" id="A0A853CZB6"/>
<feature type="compositionally biased region" description="Polar residues" evidence="1">
    <location>
        <begin position="179"/>
        <end position="190"/>
    </location>
</feature>